<reference evidence="2 3" key="1">
    <citation type="submission" date="2019-03" db="EMBL/GenBank/DDBJ databases">
        <authorList>
            <person name="Nijsse B."/>
        </authorList>
    </citation>
    <scope>NUCLEOTIDE SEQUENCE [LARGE SCALE GENOMIC DNA]</scope>
    <source>
        <strain evidence="2">Desulfoluna butyratoxydans MSL71</strain>
    </source>
</reference>
<evidence type="ECO:0000313" key="2">
    <source>
        <dbReference type="EMBL" id="VFQ44488.1"/>
    </source>
</evidence>
<dbReference type="SUPFAM" id="SSF53474">
    <property type="entry name" value="alpha/beta-Hydrolases"/>
    <property type="match status" value="1"/>
</dbReference>
<gene>
    <name evidence="2" type="ORF">MSL71_21370</name>
</gene>
<evidence type="ECO:0000313" key="3">
    <source>
        <dbReference type="Proteomes" id="UP000507962"/>
    </source>
</evidence>
<organism evidence="2 3">
    <name type="scientific">Desulfoluna butyratoxydans</name>
    <dbReference type="NCBI Taxonomy" id="231438"/>
    <lineage>
        <taxon>Bacteria</taxon>
        <taxon>Pseudomonadati</taxon>
        <taxon>Thermodesulfobacteriota</taxon>
        <taxon>Desulfobacteria</taxon>
        <taxon>Desulfobacterales</taxon>
        <taxon>Desulfolunaceae</taxon>
        <taxon>Desulfoluna</taxon>
    </lineage>
</organism>
<name>A0A4V6ILE3_9BACT</name>
<dbReference type="RefSeq" id="WP_180140044.1">
    <property type="nucleotide sequence ID" value="NZ_CAADHO010000003.1"/>
</dbReference>
<dbReference type="GO" id="GO:0016787">
    <property type="term" value="F:hydrolase activity"/>
    <property type="evidence" value="ECO:0007669"/>
    <property type="project" value="UniProtKB-KW"/>
</dbReference>
<keyword evidence="1" id="KW-0732">Signal</keyword>
<dbReference type="AlphaFoldDB" id="A0A4V6ILE3"/>
<proteinExistence type="predicted"/>
<protein>
    <submittedName>
        <fullName evidence="2">Alpha/beta hydrolase fold</fullName>
    </submittedName>
</protein>
<dbReference type="EMBL" id="CAADHO010000003">
    <property type="protein sequence ID" value="VFQ44488.1"/>
    <property type="molecule type" value="Genomic_DNA"/>
</dbReference>
<dbReference type="Proteomes" id="UP000507962">
    <property type="component" value="Unassembled WGS sequence"/>
</dbReference>
<evidence type="ECO:0000256" key="1">
    <source>
        <dbReference type="SAM" id="SignalP"/>
    </source>
</evidence>
<keyword evidence="3" id="KW-1185">Reference proteome</keyword>
<dbReference type="PROSITE" id="PS51257">
    <property type="entry name" value="PROKAR_LIPOPROTEIN"/>
    <property type="match status" value="1"/>
</dbReference>
<accession>A0A4V6ILE3</accession>
<sequence length="287" mass="31159">MGLTGKIRHRVLCVVAAMCVASGCATAPRQLTFADLGQRGRLAGLETCRIEGKQFTLAALAPVHFRFAVLRVYIEGDGLAWRTRRLLSAHPSPVNPTALNLMLADPIHDKAYLARPCQYLQTDACHPRYWSTYLFAPEVISDMDRALDALKALGGYDRLELVGFSGGGAMAALLSAGRDDVDSLTTVAGNLDTEAFCRIHGLSPLAGSMNPADVAELLATIPQRHFVGKDDTVIPPVVCDSFVSRMAPCIAPSPVLVDHVTHQGGWEAQWPFLLRFHRPKPCRLPPP</sequence>
<keyword evidence="2" id="KW-0378">Hydrolase</keyword>
<dbReference type="Gene3D" id="3.40.50.1820">
    <property type="entry name" value="alpha/beta hydrolase"/>
    <property type="match status" value="1"/>
</dbReference>
<dbReference type="InterPro" id="IPR029058">
    <property type="entry name" value="AB_hydrolase_fold"/>
</dbReference>
<feature type="chain" id="PRO_5020186062" evidence="1">
    <location>
        <begin position="28"/>
        <end position="287"/>
    </location>
</feature>
<feature type="signal peptide" evidence="1">
    <location>
        <begin position="1"/>
        <end position="27"/>
    </location>
</feature>